<proteinExistence type="predicted"/>
<accession>A0A1B2ICA2</accession>
<protein>
    <submittedName>
        <fullName evidence="1">Putative virion structural protein</fullName>
    </submittedName>
</protein>
<evidence type="ECO:0000313" key="1">
    <source>
        <dbReference type="EMBL" id="ANZ48897.1"/>
    </source>
</evidence>
<dbReference type="Proteomes" id="UP000201594">
    <property type="component" value="Segment"/>
</dbReference>
<evidence type="ECO:0000313" key="2">
    <source>
        <dbReference type="Proteomes" id="UP000201594"/>
    </source>
</evidence>
<sequence length="447" mass="50518">MGHWLNLAGRLANRQHVASESIKFQNRDKFEKVAAAVAEFRQNNYSRTAYETSTIPTVILECFGVNTRLCDGSELGLADQRLAAVHPPELDKNHPLVPEFQRIAYKGNNDLTVYSKFAKDGVIIGEVNDAEARVSGDYSKVICQLYVTPPLFADESFTNEELAAIILHEVGHIYTYFKLIGRTLLTNMIADAAANRLMKLEDPKEKMKVVSDVEKLLNTKIGQPETLLEEYRKEPLYMHLVTELSQPRINAVASNGYVNRNWERLADDFAARCGAAQYLATGLYKLETSPMYIARNNSFIDFGTHIVTQVALVGFIIWNAYYSPIIVAGLCILGLVITDPQDYIYDQPQERFTTLRRTMVEELRVYEGVNSKEANEYRKRILREIGVVDQLLSQTTDKANVFKLFHDYLTPSGHRERKAISFQQDLETFLTSDLAVASARLNLAGAK</sequence>
<dbReference type="RefSeq" id="YP_009278359.1">
    <property type="nucleotide sequence ID" value="NC_031007.1"/>
</dbReference>
<dbReference type="GeneID" id="29061651"/>
<gene>
    <name evidence="1" type="ORF">EARLPHILLIPIV_47</name>
</gene>
<reference evidence="1 2" key="1">
    <citation type="submission" date="2016-06" db="EMBL/GenBank/DDBJ databases">
        <authorList>
            <person name="Kjaerup R.B."/>
            <person name="Dalgaard T.S."/>
            <person name="Juul-Madsen H.R."/>
        </authorList>
    </citation>
    <scope>NUCLEOTIDE SEQUENCE [LARGE SCALE GENOMIC DNA]</scope>
</reference>
<organism evidence="1 2">
    <name type="scientific">Erwinia phage vB_EamM_EarlPhillipIV</name>
    <dbReference type="NCBI Taxonomy" id="1883372"/>
    <lineage>
        <taxon>Viruses</taxon>
        <taxon>Duplodnaviria</taxon>
        <taxon>Heunggongvirae</taxon>
        <taxon>Uroviricota</taxon>
        <taxon>Caudoviricetes</taxon>
        <taxon>Chimalliviridae</taxon>
        <taxon>Derbicusvirus</taxon>
        <taxon>Derbicusvirus derbicus</taxon>
    </lineage>
</organism>
<dbReference type="KEGG" id="vg:29061651"/>
<dbReference type="OrthoDB" id="3260at10239"/>
<dbReference type="EMBL" id="KX397367">
    <property type="protein sequence ID" value="ANZ48897.1"/>
    <property type="molecule type" value="Genomic_DNA"/>
</dbReference>
<name>A0A1B2ICA2_9CAUD</name>